<dbReference type="Gene3D" id="3.40.190.10">
    <property type="entry name" value="Periplasmic binding protein-like II"/>
    <property type="match status" value="1"/>
</dbReference>
<evidence type="ECO:0000256" key="1">
    <source>
        <dbReference type="ARBA" id="ARBA00006987"/>
    </source>
</evidence>
<protein>
    <submittedName>
        <fullName evidence="3">Transporter</fullName>
    </submittedName>
</protein>
<organism evidence="3 4">
    <name type="scientific">Sediminicurvatus halobius</name>
    <dbReference type="NCBI Taxonomy" id="2182432"/>
    <lineage>
        <taxon>Bacteria</taxon>
        <taxon>Pseudomonadati</taxon>
        <taxon>Pseudomonadota</taxon>
        <taxon>Gammaproteobacteria</taxon>
        <taxon>Chromatiales</taxon>
        <taxon>Ectothiorhodospiraceae</taxon>
        <taxon>Sediminicurvatus</taxon>
    </lineage>
</organism>
<dbReference type="AlphaFoldDB" id="A0A2U2N9A2"/>
<dbReference type="Proteomes" id="UP000245474">
    <property type="component" value="Unassembled WGS sequence"/>
</dbReference>
<evidence type="ECO:0000256" key="2">
    <source>
        <dbReference type="SAM" id="SignalP"/>
    </source>
</evidence>
<keyword evidence="4" id="KW-1185">Reference proteome</keyword>
<feature type="chain" id="PRO_5015632442" evidence="2">
    <location>
        <begin position="25"/>
        <end position="325"/>
    </location>
</feature>
<dbReference type="Pfam" id="PF03401">
    <property type="entry name" value="TctC"/>
    <property type="match status" value="1"/>
</dbReference>
<dbReference type="SUPFAM" id="SSF53850">
    <property type="entry name" value="Periplasmic binding protein-like II"/>
    <property type="match status" value="1"/>
</dbReference>
<dbReference type="Gene3D" id="3.40.190.150">
    <property type="entry name" value="Bordetella uptake gene, domain 1"/>
    <property type="match status" value="1"/>
</dbReference>
<gene>
    <name evidence="3" type="ORF">DEM34_00260</name>
</gene>
<accession>A0A2U2N9A2</accession>
<evidence type="ECO:0000313" key="3">
    <source>
        <dbReference type="EMBL" id="PWG65741.1"/>
    </source>
</evidence>
<comment type="caution">
    <text evidence="3">The sequence shown here is derived from an EMBL/GenBank/DDBJ whole genome shotgun (WGS) entry which is preliminary data.</text>
</comment>
<comment type="similarity">
    <text evidence="1">Belongs to the UPF0065 (bug) family.</text>
</comment>
<feature type="signal peptide" evidence="2">
    <location>
        <begin position="1"/>
        <end position="24"/>
    </location>
</feature>
<dbReference type="PIRSF" id="PIRSF017082">
    <property type="entry name" value="YflP"/>
    <property type="match status" value="1"/>
</dbReference>
<reference evidence="3 4" key="1">
    <citation type="submission" date="2018-05" db="EMBL/GenBank/DDBJ databases">
        <title>Spiribacter halobius sp. nov., a moderately halophilic bacterium isolated from marine solar saltern.</title>
        <authorList>
            <person name="Zheng W.-S."/>
            <person name="Lu D.-C."/>
            <person name="Du Z.-J."/>
        </authorList>
    </citation>
    <scope>NUCLEOTIDE SEQUENCE [LARGE SCALE GENOMIC DNA]</scope>
    <source>
        <strain evidence="3 4">E85</strain>
    </source>
</reference>
<keyword evidence="2" id="KW-0732">Signal</keyword>
<evidence type="ECO:0000313" key="4">
    <source>
        <dbReference type="Proteomes" id="UP000245474"/>
    </source>
</evidence>
<proteinExistence type="inferred from homology"/>
<dbReference type="PANTHER" id="PTHR42928">
    <property type="entry name" value="TRICARBOXYLATE-BINDING PROTEIN"/>
    <property type="match status" value="1"/>
</dbReference>
<dbReference type="InterPro" id="IPR005064">
    <property type="entry name" value="BUG"/>
</dbReference>
<dbReference type="PANTHER" id="PTHR42928:SF5">
    <property type="entry name" value="BLR1237 PROTEIN"/>
    <property type="match status" value="1"/>
</dbReference>
<dbReference type="RefSeq" id="WP_109675061.1">
    <property type="nucleotide sequence ID" value="NZ_CP086615.1"/>
</dbReference>
<dbReference type="OrthoDB" id="8970543at2"/>
<sequence>MRMVQLIGLMLLVPGLPGIGPAQACSADAWPCAPIQVVSHASAGGGTDLTIREWLPAAEAAGAELEVVYRQGGGARAAHEYLASRGTDGHTVLALTETHLYTIARDQSPFADIGELQGVARAVQDPQVILVDAGSGPADYAGLIDAGRREPILWGVAQIGGTEHVGIRRWAALAGVETRAIPFGGGGDMVAALRAGAVDAILANLSEARPVLAKGTARALAVLQRERPTTLADVPTSYELGHPVTVATTRGYAVLADTPDPLVARLEQLLLRALRGPRFQTYLYGLGLDARRQVLGAERWQRQLESAYEQARSELSGLDAGPRRE</sequence>
<dbReference type="InterPro" id="IPR042100">
    <property type="entry name" value="Bug_dom1"/>
</dbReference>
<name>A0A2U2N9A2_9GAMM</name>
<dbReference type="EMBL" id="QFFI01000001">
    <property type="protein sequence ID" value="PWG65741.1"/>
    <property type="molecule type" value="Genomic_DNA"/>
</dbReference>